<dbReference type="Pfam" id="PF01963">
    <property type="entry name" value="TraB_PrgY_gumN"/>
    <property type="match status" value="1"/>
</dbReference>
<keyword evidence="4" id="KW-0645">Protease</keyword>
<evidence type="ECO:0000256" key="9">
    <source>
        <dbReference type="ARBA" id="ARBA00022989"/>
    </source>
</evidence>
<sequence length="309" mass="34623">MTMLSRLFLCLILLILSQGLSLQGLAKPLPPENCTDRPFDEGRLWKVSRDNVPPSYIFGTMHSKDPRILHIPGVVMQVFIASTTAIFETSLKDDEIAQNQRLLLLSPGKSLQKLVGDKRFEQLTRLVEPYGMAPTTLDRLKIWAAATIISQPPPEGTNDTHSLTLLDKELEKSALQSGKRVIALESYKEQLDIFDTMPKAVQLEFLDQAIAEHSELNEELEKMTSYYLSGNTGWIACDLEETLEGASAALNDIMTNDLIYTRNHHMVERMLPELARGNVFVGIGALHLPGEEGVLSLLKEKGYSIERKY</sequence>
<evidence type="ECO:0000313" key="13">
    <source>
        <dbReference type="EMBL" id="MZR32435.1"/>
    </source>
</evidence>
<dbReference type="InterPro" id="IPR040230">
    <property type="entry name" value="TIKI1/2-like"/>
</dbReference>
<comment type="cofactor">
    <cofactor evidence="2">
        <name>Co(2+)</name>
        <dbReference type="ChEBI" id="CHEBI:48828"/>
    </cofactor>
</comment>
<proteinExistence type="predicted"/>
<evidence type="ECO:0000256" key="2">
    <source>
        <dbReference type="ARBA" id="ARBA00001941"/>
    </source>
</evidence>
<evidence type="ECO:0000256" key="4">
    <source>
        <dbReference type="ARBA" id="ARBA00022670"/>
    </source>
</evidence>
<dbReference type="PANTHER" id="PTHR31120">
    <property type="entry name" value="METALLOPROTEASE TIKI"/>
    <property type="match status" value="1"/>
</dbReference>
<keyword evidence="11" id="KW-0472">Membrane</keyword>
<dbReference type="GO" id="GO:0046872">
    <property type="term" value="F:metal ion binding"/>
    <property type="evidence" value="ECO:0007669"/>
    <property type="project" value="UniProtKB-KW"/>
</dbReference>
<dbReference type="GO" id="GO:0016020">
    <property type="term" value="C:membrane"/>
    <property type="evidence" value="ECO:0007669"/>
    <property type="project" value="UniProtKB-SubCell"/>
</dbReference>
<comment type="subcellular location">
    <subcellularLocation>
        <location evidence="3">Membrane</location>
        <topology evidence="3">Single-pass type I membrane protein</topology>
    </subcellularLocation>
</comment>
<keyword evidence="7" id="KW-0732">Signal</keyword>
<evidence type="ECO:0000256" key="1">
    <source>
        <dbReference type="ARBA" id="ARBA00001936"/>
    </source>
</evidence>
<dbReference type="CDD" id="cd14789">
    <property type="entry name" value="Tiki"/>
    <property type="match status" value="1"/>
</dbReference>
<dbReference type="GO" id="GO:0006508">
    <property type="term" value="P:proteolysis"/>
    <property type="evidence" value="ECO:0007669"/>
    <property type="project" value="UniProtKB-KW"/>
</dbReference>
<comment type="caution">
    <text evidence="13">The sequence shown here is derived from an EMBL/GenBank/DDBJ whole genome shotgun (WGS) entry which is preliminary data.</text>
</comment>
<evidence type="ECO:0000256" key="3">
    <source>
        <dbReference type="ARBA" id="ARBA00004479"/>
    </source>
</evidence>
<dbReference type="EMBL" id="WTUW01000009">
    <property type="protein sequence ID" value="MZR32435.1"/>
    <property type="molecule type" value="Genomic_DNA"/>
</dbReference>
<evidence type="ECO:0000256" key="10">
    <source>
        <dbReference type="ARBA" id="ARBA00023049"/>
    </source>
</evidence>
<dbReference type="InterPro" id="IPR002816">
    <property type="entry name" value="TraB/PrgY/GumN_fam"/>
</dbReference>
<keyword evidence="14" id="KW-1185">Reference proteome</keyword>
<dbReference type="RefSeq" id="WP_161317157.1">
    <property type="nucleotide sequence ID" value="NZ_WTUW01000009.1"/>
</dbReference>
<evidence type="ECO:0000256" key="7">
    <source>
        <dbReference type="ARBA" id="ARBA00022729"/>
    </source>
</evidence>
<reference evidence="13 14" key="1">
    <citation type="submission" date="2019-12" db="EMBL/GenBank/DDBJ databases">
        <title>Snethiella sp. nov. sp. isolated from sea sand.</title>
        <authorList>
            <person name="Kim J."/>
            <person name="Jeong S.E."/>
            <person name="Jung H.S."/>
            <person name="Jeon C.O."/>
        </authorList>
    </citation>
    <scope>NUCLEOTIDE SEQUENCE [LARGE SCALE GENOMIC DNA]</scope>
    <source>
        <strain evidence="13 14">DP05</strain>
    </source>
</reference>
<keyword evidence="5" id="KW-0812">Transmembrane</keyword>
<dbReference type="Proteomes" id="UP000476030">
    <property type="component" value="Unassembled WGS sequence"/>
</dbReference>
<dbReference type="AlphaFoldDB" id="A0A6L8WBK3"/>
<keyword evidence="8" id="KW-0378">Hydrolase</keyword>
<evidence type="ECO:0000256" key="11">
    <source>
        <dbReference type="ARBA" id="ARBA00023136"/>
    </source>
</evidence>
<keyword evidence="6" id="KW-0479">Metal-binding</keyword>
<gene>
    <name evidence="13" type="ORF">GQE98_17480</name>
</gene>
<organism evidence="13 14">
    <name type="scientific">Sneathiella litorea</name>
    <dbReference type="NCBI Taxonomy" id="2606216"/>
    <lineage>
        <taxon>Bacteria</taxon>
        <taxon>Pseudomonadati</taxon>
        <taxon>Pseudomonadota</taxon>
        <taxon>Alphaproteobacteria</taxon>
        <taxon>Sneathiellales</taxon>
        <taxon>Sneathiellaceae</taxon>
        <taxon>Sneathiella</taxon>
    </lineage>
</organism>
<evidence type="ECO:0000256" key="6">
    <source>
        <dbReference type="ARBA" id="ARBA00022723"/>
    </source>
</evidence>
<evidence type="ECO:0000313" key="14">
    <source>
        <dbReference type="Proteomes" id="UP000476030"/>
    </source>
</evidence>
<keyword evidence="12" id="KW-0325">Glycoprotein</keyword>
<accession>A0A6L8WBK3</accession>
<protein>
    <recommendedName>
        <fullName evidence="15">TraB/GumN family protein</fullName>
    </recommendedName>
</protein>
<keyword evidence="10" id="KW-0482">Metalloprotease</keyword>
<evidence type="ECO:0000256" key="5">
    <source>
        <dbReference type="ARBA" id="ARBA00022692"/>
    </source>
</evidence>
<evidence type="ECO:0008006" key="15">
    <source>
        <dbReference type="Google" id="ProtNLM"/>
    </source>
</evidence>
<evidence type="ECO:0000256" key="8">
    <source>
        <dbReference type="ARBA" id="ARBA00022801"/>
    </source>
</evidence>
<dbReference type="PANTHER" id="PTHR31120:SF6">
    <property type="entry name" value="METALLOPROTEASE TIKI HOMOLOG"/>
    <property type="match status" value="1"/>
</dbReference>
<comment type="cofactor">
    <cofactor evidence="1">
        <name>Mn(2+)</name>
        <dbReference type="ChEBI" id="CHEBI:29035"/>
    </cofactor>
</comment>
<dbReference type="GO" id="GO:0030178">
    <property type="term" value="P:negative regulation of Wnt signaling pathway"/>
    <property type="evidence" value="ECO:0007669"/>
    <property type="project" value="InterPro"/>
</dbReference>
<evidence type="ECO:0000256" key="12">
    <source>
        <dbReference type="ARBA" id="ARBA00023180"/>
    </source>
</evidence>
<dbReference type="GO" id="GO:0004222">
    <property type="term" value="F:metalloendopeptidase activity"/>
    <property type="evidence" value="ECO:0007669"/>
    <property type="project" value="TreeGrafter"/>
</dbReference>
<keyword evidence="9" id="KW-1133">Transmembrane helix</keyword>
<name>A0A6L8WBK3_9PROT</name>